<dbReference type="Pfam" id="PF13620">
    <property type="entry name" value="CarboxypepD_reg"/>
    <property type="match status" value="1"/>
</dbReference>
<proteinExistence type="predicted"/>
<keyword evidence="3" id="KW-0998">Cell outer membrane</keyword>
<keyword evidence="2" id="KW-0472">Membrane</keyword>
<dbReference type="Gene3D" id="2.60.40.1120">
    <property type="entry name" value="Carboxypeptidase-like, regulatory domain"/>
    <property type="match status" value="1"/>
</dbReference>
<dbReference type="GO" id="GO:0009279">
    <property type="term" value="C:cell outer membrane"/>
    <property type="evidence" value="ECO:0007669"/>
    <property type="project" value="UniProtKB-SubCell"/>
</dbReference>
<evidence type="ECO:0000259" key="5">
    <source>
        <dbReference type="Pfam" id="PF14905"/>
    </source>
</evidence>
<feature type="domain" description="Outer membrane protein beta-barrel" evidence="5">
    <location>
        <begin position="381"/>
        <end position="774"/>
    </location>
</feature>
<name>A0A1G1T316_9BACT</name>
<keyword evidence="4" id="KW-0732">Signal</keyword>
<dbReference type="Gene3D" id="2.170.130.10">
    <property type="entry name" value="TonB-dependent receptor, plug domain"/>
    <property type="match status" value="1"/>
</dbReference>
<dbReference type="STRING" id="1908237.BEN47_02610"/>
<dbReference type="AlphaFoldDB" id="A0A1G1T316"/>
<organism evidence="6 7">
    <name type="scientific">Hymenobacter lapidarius</name>
    <dbReference type="NCBI Taxonomy" id="1908237"/>
    <lineage>
        <taxon>Bacteria</taxon>
        <taxon>Pseudomonadati</taxon>
        <taxon>Bacteroidota</taxon>
        <taxon>Cytophagia</taxon>
        <taxon>Cytophagales</taxon>
        <taxon>Hymenobacteraceae</taxon>
        <taxon>Hymenobacter</taxon>
    </lineage>
</organism>
<dbReference type="InterPro" id="IPR041700">
    <property type="entry name" value="OMP_b-brl_3"/>
</dbReference>
<dbReference type="Proteomes" id="UP000176294">
    <property type="component" value="Unassembled WGS sequence"/>
</dbReference>
<dbReference type="SUPFAM" id="SSF56935">
    <property type="entry name" value="Porins"/>
    <property type="match status" value="1"/>
</dbReference>
<sequence length="801" mass="87680">MSVVLAAPLSLLAQSRPALTGTVGGTTGAPIEYATVTLHRAADSAVVKTEFSDGQGAFRLEAASGRYLVSAAQVGFERYWSPVLALPAEGLTLGVLKLTASQATALREVTVKSRKPQFERLADRTIVNVADSPLSAGATTLDVLGRSPGVTLDAGDNLSLRGRQGVLVVIDGKRQPMTGAELADYLRALPAEQLQSIELITNPPVQYDAQGGAGVIAINLKKDQRLGTNGSANASYGRGEYGKFTSGLSLNHRTKKVNVYSTYAYTNRNGFVRLYANRRFLAEPQRLVASGIIDNEQLTELQSHTGRLGLDYAPSKRTTLGISVSGLASQTDTRIDSKAQFFGAASEPTDRYTSLGDQDIRRPNGAANLNLRHAFADSATARSLAADADYARYRTTRLLALNTTFEQPFRPAALLDGDQRSRLTIQSVKVDFSEPLPYRARLEAGAKVTQVTSDNDVAFVRTTNGVAVLDANISNRFRYDENVNAAYLNLKGKLASNALQVGVRAEQTNTLAEVEGGTSRERHYLQLFPSASLQRKLSERHALTLSIARRIDRPSYAQVNPLRAYFDATSYRAGNPDLVPQTSYNFEVSHTYRQKFTTALAYARTDRPFVNAVQPSDDGGRVVVNRDVNLSTQHLYTLTLTAPLELTKWWTLYANGFFYYNRYQGQLSNTRLNRGQAACNLTTNNSFTLPNGWSADLNAFYESREVYGFQLVRPRGQVAAGVQKNLWKKQGTFRLNVADIFYTTPVTATSTFTNFTETFTSAQDNRVVTAAFTYRFGNSKVASARRRAAGAEEELRRAAGQ</sequence>
<feature type="signal peptide" evidence="4">
    <location>
        <begin position="1"/>
        <end position="20"/>
    </location>
</feature>
<dbReference type="InterPro" id="IPR036942">
    <property type="entry name" value="Beta-barrel_TonB_sf"/>
</dbReference>
<evidence type="ECO:0000256" key="2">
    <source>
        <dbReference type="ARBA" id="ARBA00023136"/>
    </source>
</evidence>
<dbReference type="EMBL" id="MDZB01000109">
    <property type="protein sequence ID" value="OGX85256.1"/>
    <property type="molecule type" value="Genomic_DNA"/>
</dbReference>
<comment type="subcellular location">
    <subcellularLocation>
        <location evidence="1">Cell outer membrane</location>
    </subcellularLocation>
</comment>
<dbReference type="InterPro" id="IPR013784">
    <property type="entry name" value="Carb-bd-like_fold"/>
</dbReference>
<reference evidence="6 7" key="1">
    <citation type="submission" date="2016-08" db="EMBL/GenBank/DDBJ databases">
        <title>Hymenobacter coccineus sp. nov., Hymenobacter lapidarius sp. nov. and Hymenobacter glacialis sp. nov., isolated from Antarctic soil.</title>
        <authorList>
            <person name="Sedlacek I."/>
            <person name="Kralova S."/>
            <person name="Kyrova K."/>
            <person name="Maslanova I."/>
            <person name="Stankova E."/>
            <person name="Vrbovska V."/>
            <person name="Nemec M."/>
            <person name="Bartak M."/>
            <person name="Svec P."/>
            <person name="Busse H.-J."/>
            <person name="Pantucek R."/>
        </authorList>
    </citation>
    <scope>NUCLEOTIDE SEQUENCE [LARGE SCALE GENOMIC DNA]</scope>
    <source>
        <strain evidence="6 7">CCM 8643</strain>
    </source>
</reference>
<dbReference type="Pfam" id="PF14905">
    <property type="entry name" value="OMP_b-brl_3"/>
    <property type="match status" value="1"/>
</dbReference>
<dbReference type="InterPro" id="IPR037066">
    <property type="entry name" value="Plug_dom_sf"/>
</dbReference>
<dbReference type="GO" id="GO:0030246">
    <property type="term" value="F:carbohydrate binding"/>
    <property type="evidence" value="ECO:0007669"/>
    <property type="project" value="InterPro"/>
</dbReference>
<evidence type="ECO:0000256" key="4">
    <source>
        <dbReference type="SAM" id="SignalP"/>
    </source>
</evidence>
<dbReference type="PANTHER" id="PTHR40980">
    <property type="entry name" value="PLUG DOMAIN-CONTAINING PROTEIN"/>
    <property type="match status" value="1"/>
</dbReference>
<accession>A0A1G1T316</accession>
<evidence type="ECO:0000256" key="3">
    <source>
        <dbReference type="ARBA" id="ARBA00023237"/>
    </source>
</evidence>
<evidence type="ECO:0000313" key="7">
    <source>
        <dbReference type="Proteomes" id="UP000176294"/>
    </source>
</evidence>
<protein>
    <recommendedName>
        <fullName evidence="5">Outer membrane protein beta-barrel domain-containing protein</fullName>
    </recommendedName>
</protein>
<evidence type="ECO:0000256" key="1">
    <source>
        <dbReference type="ARBA" id="ARBA00004442"/>
    </source>
</evidence>
<feature type="chain" id="PRO_5009578790" description="Outer membrane protein beta-barrel domain-containing protein" evidence="4">
    <location>
        <begin position="21"/>
        <end position="801"/>
    </location>
</feature>
<dbReference type="SUPFAM" id="SSF49452">
    <property type="entry name" value="Starch-binding domain-like"/>
    <property type="match status" value="1"/>
</dbReference>
<dbReference type="Gene3D" id="2.40.170.20">
    <property type="entry name" value="TonB-dependent receptor, beta-barrel domain"/>
    <property type="match status" value="1"/>
</dbReference>
<keyword evidence="7" id="KW-1185">Reference proteome</keyword>
<dbReference type="PANTHER" id="PTHR40980:SF4">
    <property type="entry name" value="TONB-DEPENDENT RECEPTOR-LIKE BETA-BARREL DOMAIN-CONTAINING PROTEIN"/>
    <property type="match status" value="1"/>
</dbReference>
<gene>
    <name evidence="6" type="ORF">BEN47_02610</name>
</gene>
<comment type="caution">
    <text evidence="6">The sequence shown here is derived from an EMBL/GenBank/DDBJ whole genome shotgun (WGS) entry which is preliminary data.</text>
</comment>
<evidence type="ECO:0000313" key="6">
    <source>
        <dbReference type="EMBL" id="OGX85256.1"/>
    </source>
</evidence>